<reference evidence="1 2" key="1">
    <citation type="submission" date="2020-07" db="EMBL/GenBank/DDBJ databases">
        <title>Huge and variable diversity of episymbiotic CPR bacteria and DPANN archaea in groundwater ecosystems.</title>
        <authorList>
            <person name="He C.Y."/>
            <person name="Keren R."/>
            <person name="Whittaker M."/>
            <person name="Farag I.F."/>
            <person name="Doudna J."/>
            <person name="Cate J.H.D."/>
            <person name="Banfield J.F."/>
        </authorList>
    </citation>
    <scope>NUCLEOTIDE SEQUENCE [LARGE SCALE GENOMIC DNA]</scope>
    <source>
        <strain evidence="1">NC_groundwater_541_Ag_S-0.1um_46_50</strain>
    </source>
</reference>
<sequence length="108" mass="12264">MATVEMKKLVSFFESRGITVDESMRKILEYFREYYQVYFHPSGSGHPAPDLNQKLAEKLGIDCDTVVSITSMLRRAGLLVEEKGLSSVGGKEYWFGIPDWLRNQLVSA</sequence>
<dbReference type="Proteomes" id="UP000595618">
    <property type="component" value="Chromosome"/>
</dbReference>
<dbReference type="EMBL" id="CP066690">
    <property type="protein sequence ID" value="QQG45389.1"/>
    <property type="molecule type" value="Genomic_DNA"/>
</dbReference>
<organism evidence="1 2">
    <name type="scientific">Candidatus Sungiibacteriota bacterium</name>
    <dbReference type="NCBI Taxonomy" id="2750080"/>
    <lineage>
        <taxon>Bacteria</taxon>
        <taxon>Candidatus Sungiibacteriota</taxon>
    </lineage>
</organism>
<proteinExistence type="predicted"/>
<protein>
    <submittedName>
        <fullName evidence="1">Uncharacterized protein</fullName>
    </submittedName>
</protein>
<gene>
    <name evidence="1" type="ORF">HYW89_00410</name>
</gene>
<dbReference type="AlphaFoldDB" id="A0A7T5RJR6"/>
<evidence type="ECO:0000313" key="2">
    <source>
        <dbReference type="Proteomes" id="UP000595618"/>
    </source>
</evidence>
<name>A0A7T5RJR6_9BACT</name>
<accession>A0A7T5RJR6</accession>
<evidence type="ECO:0000313" key="1">
    <source>
        <dbReference type="EMBL" id="QQG45389.1"/>
    </source>
</evidence>